<keyword evidence="4 9" id="KW-0347">Helicase</keyword>
<reference evidence="12 13" key="1">
    <citation type="submission" date="2023-04" db="EMBL/GenBank/DDBJ databases">
        <title>Colletotrichum tabacum stain YC1 causing leaf anthracnose on Nicotiana tabacum(L.) cv.</title>
        <authorList>
            <person name="Ji Z."/>
            <person name="Wang M."/>
            <person name="Zhang J."/>
            <person name="Wang N."/>
            <person name="Zhou Z."/>
        </authorList>
    </citation>
    <scope>NUCLEOTIDE SEQUENCE [LARGE SCALE GENOMIC DNA]</scope>
    <source>
        <strain evidence="12 13">YC1</strain>
    </source>
</reference>
<comment type="caution">
    <text evidence="12">The sequence shown here is derived from an EMBL/GenBank/DDBJ whole genome shotgun (WGS) entry which is preliminary data.</text>
</comment>
<dbReference type="Pfam" id="PF05970">
    <property type="entry name" value="PIF1"/>
    <property type="match status" value="1"/>
</dbReference>
<dbReference type="Pfam" id="PF01693">
    <property type="entry name" value="Cauli_VI"/>
    <property type="match status" value="1"/>
</dbReference>
<dbReference type="GO" id="GO:0000723">
    <property type="term" value="P:telomere maintenance"/>
    <property type="evidence" value="ECO:0007669"/>
    <property type="project" value="InterPro"/>
</dbReference>
<feature type="compositionally biased region" description="Low complexity" evidence="10">
    <location>
        <begin position="200"/>
        <end position="210"/>
    </location>
</feature>
<dbReference type="InterPro" id="IPR027417">
    <property type="entry name" value="P-loop_NTPase"/>
</dbReference>
<dbReference type="InterPro" id="IPR011320">
    <property type="entry name" value="RNase_H1_N"/>
</dbReference>
<evidence type="ECO:0000256" key="6">
    <source>
        <dbReference type="ARBA" id="ARBA00023125"/>
    </source>
</evidence>
<comment type="catalytic activity">
    <reaction evidence="9">
        <text>ATP + H2O = ADP + phosphate + H(+)</text>
        <dbReference type="Rhea" id="RHEA:13065"/>
        <dbReference type="ChEBI" id="CHEBI:15377"/>
        <dbReference type="ChEBI" id="CHEBI:15378"/>
        <dbReference type="ChEBI" id="CHEBI:30616"/>
        <dbReference type="ChEBI" id="CHEBI:43474"/>
        <dbReference type="ChEBI" id="CHEBI:456216"/>
        <dbReference type="EC" id="5.6.2.3"/>
    </reaction>
</comment>
<dbReference type="GO" id="GO:0006310">
    <property type="term" value="P:DNA recombination"/>
    <property type="evidence" value="ECO:0007669"/>
    <property type="project" value="UniProtKB-KW"/>
</dbReference>
<dbReference type="InterPro" id="IPR009027">
    <property type="entry name" value="Ribosomal_bL9/RNase_H1_N"/>
</dbReference>
<feature type="compositionally biased region" description="Basic and acidic residues" evidence="10">
    <location>
        <begin position="223"/>
        <end position="244"/>
    </location>
</feature>
<dbReference type="PANTHER" id="PTHR47642:SF5">
    <property type="entry name" value="ATP-DEPENDENT DNA HELICASE"/>
    <property type="match status" value="1"/>
</dbReference>
<dbReference type="SUPFAM" id="SSF55658">
    <property type="entry name" value="L9 N-domain-like"/>
    <property type="match status" value="1"/>
</dbReference>
<feature type="compositionally biased region" description="Pro residues" evidence="10">
    <location>
        <begin position="289"/>
        <end position="318"/>
    </location>
</feature>
<evidence type="ECO:0000256" key="1">
    <source>
        <dbReference type="ARBA" id="ARBA00022741"/>
    </source>
</evidence>
<sequence length="992" mass="111967">MLAANVPITPDKRGHARNGSLPTPDSKRQRRAPEPGPEYISLVSGDEEDYTSPNHRATLHNGSCSAYFPRDTTPSSSAADAADRVSDRVDRLMADYTRNIPRQLFGKKAKYYVVWKGHQCGIFLDWSTCQAQVTGFKGNKYQSTTTYEAAVAILRQGLYERLEQSHEALRHHMRHHLRDETPYEPPNEPPNEMRNEVRNEPTYGLPKGLPKGPPQEPPQEPLYEMRNEVRNEPCEPPKEMRNEPSNKPPYEPRNGIPNEPRNEPTHEPPKGPPQEPPNEMRNEVRNEPCEPPNEPPSEPTYEPPKGPPQEPPNKPPYEPRIEILTPEPSRHAQYPSPPPPELTPPATNPAVAAPPTPTTSPEAGKAELPQEPVLCKEQQDALDLAVQGRNLFITGSGGCGKSVLVKAIHKKLMAMNKVVHILAPTGQAALNIGGRTIFNYAAWVPEYMRKSLNDFIKASRRKRTWERLIKTQVLIIDEISMVENQVFERLSRIMAHIRCEADEGSSAPFGGVQIIVVGDFCQLPPVKPFRNCLTCGTPMVCTGTAPTGIWYTCPGEDDHGVFREEDKWAFKAPEWNRCNFIYVQLTKIHRQQDEEFVRILQKCRLGEDLEAADRRLLLQHPNEVENGTRLYCLRDAVKDYNEEEFVRLKGRVREYWALDQFRYRYLYGSGEEARGEIEDVSDPPRDMITDDEFEKHTIYKDPTGRAPTSRKELKSLEDHRYHHCLALKLHMPVILLSNINLEAGLCNGSQGVICGFVPASGPKTLTEPQESDYKKDERAYQAALEKYKRSLMAPRLDTFGEPQEKNYGGDEDGFQSAKQRYDQNRVYLRNNGGELLLPEVRFANGLRRVIGPDTTVNWVGTKSPYSFISRTQIPLVPGWALTIHKSQSLSLDRVIVKLAAVFEKGQAYVALSRARSLRGLRIDGTSEAELVKGLHLDAEVRRFLQAFNDRIAWQESVASTTSIVREPSPDLPGSPDLPDLPGSPETFGLIDE</sequence>
<dbReference type="InterPro" id="IPR051055">
    <property type="entry name" value="PIF1_helicase"/>
</dbReference>
<evidence type="ECO:0000259" key="11">
    <source>
        <dbReference type="SMART" id="SM00382"/>
    </source>
</evidence>
<keyword evidence="5 9" id="KW-0067">ATP-binding</keyword>
<dbReference type="Proteomes" id="UP001327957">
    <property type="component" value="Unassembled WGS sequence"/>
</dbReference>
<gene>
    <name evidence="12" type="ORF">QIS74_06139</name>
</gene>
<feature type="compositionally biased region" description="Pro residues" evidence="10">
    <location>
        <begin position="335"/>
        <end position="358"/>
    </location>
</feature>
<dbReference type="InterPro" id="IPR037056">
    <property type="entry name" value="RNase_H1_N_sf"/>
</dbReference>
<dbReference type="EC" id="5.6.2.3" evidence="9"/>
<evidence type="ECO:0000256" key="4">
    <source>
        <dbReference type="ARBA" id="ARBA00022806"/>
    </source>
</evidence>
<keyword evidence="8" id="KW-0413">Isomerase</keyword>
<dbReference type="Gene3D" id="3.40.50.300">
    <property type="entry name" value="P-loop containing nucleotide triphosphate hydrolases"/>
    <property type="match status" value="1"/>
</dbReference>
<dbReference type="PANTHER" id="PTHR47642">
    <property type="entry name" value="ATP-DEPENDENT DNA HELICASE"/>
    <property type="match status" value="1"/>
</dbReference>
<feature type="compositionally biased region" description="Basic and acidic residues" evidence="10">
    <location>
        <begin position="278"/>
        <end position="288"/>
    </location>
</feature>
<feature type="compositionally biased region" description="Pro residues" evidence="10">
    <location>
        <begin position="211"/>
        <end position="220"/>
    </location>
</feature>
<dbReference type="InterPro" id="IPR049163">
    <property type="entry name" value="Pif1-like_2B_dom"/>
</dbReference>
<dbReference type="CDD" id="cd18809">
    <property type="entry name" value="SF1_C_RecD"/>
    <property type="match status" value="1"/>
</dbReference>
<keyword evidence="13" id="KW-1185">Reference proteome</keyword>
<evidence type="ECO:0000256" key="9">
    <source>
        <dbReference type="RuleBase" id="RU363044"/>
    </source>
</evidence>
<dbReference type="InterPro" id="IPR010285">
    <property type="entry name" value="DNA_helicase_pif1-like_DEAD"/>
</dbReference>
<evidence type="ECO:0000256" key="10">
    <source>
        <dbReference type="SAM" id="MobiDB-lite"/>
    </source>
</evidence>
<evidence type="ECO:0000313" key="12">
    <source>
        <dbReference type="EMBL" id="KAK6218930.1"/>
    </source>
</evidence>
<evidence type="ECO:0000256" key="7">
    <source>
        <dbReference type="ARBA" id="ARBA00023204"/>
    </source>
</evidence>
<organism evidence="12 13">
    <name type="scientific">Colletotrichum tabaci</name>
    <dbReference type="NCBI Taxonomy" id="1209068"/>
    <lineage>
        <taxon>Eukaryota</taxon>
        <taxon>Fungi</taxon>
        <taxon>Dikarya</taxon>
        <taxon>Ascomycota</taxon>
        <taxon>Pezizomycotina</taxon>
        <taxon>Sordariomycetes</taxon>
        <taxon>Hypocreomycetidae</taxon>
        <taxon>Glomerellales</taxon>
        <taxon>Glomerellaceae</taxon>
        <taxon>Colletotrichum</taxon>
        <taxon>Colletotrichum destructivum species complex</taxon>
    </lineage>
</organism>
<dbReference type="GO" id="GO:0016787">
    <property type="term" value="F:hydrolase activity"/>
    <property type="evidence" value="ECO:0007669"/>
    <property type="project" value="UniProtKB-KW"/>
</dbReference>
<feature type="compositionally biased region" description="Basic and acidic residues" evidence="10">
    <location>
        <begin position="260"/>
        <end position="269"/>
    </location>
</feature>
<evidence type="ECO:0000256" key="5">
    <source>
        <dbReference type="ARBA" id="ARBA00022840"/>
    </source>
</evidence>
<keyword evidence="3 9" id="KW-0378">Hydrolase</keyword>
<dbReference type="GO" id="GO:0006281">
    <property type="term" value="P:DNA repair"/>
    <property type="evidence" value="ECO:0007669"/>
    <property type="project" value="UniProtKB-KW"/>
</dbReference>
<evidence type="ECO:0000256" key="2">
    <source>
        <dbReference type="ARBA" id="ARBA00022763"/>
    </source>
</evidence>
<dbReference type="Pfam" id="PF21530">
    <property type="entry name" value="Pif1_2B_dom"/>
    <property type="match status" value="1"/>
</dbReference>
<keyword evidence="7 9" id="KW-0234">DNA repair</keyword>
<dbReference type="AlphaFoldDB" id="A0AAV9TDL4"/>
<dbReference type="GO" id="GO:0005524">
    <property type="term" value="F:ATP binding"/>
    <property type="evidence" value="ECO:0007669"/>
    <property type="project" value="UniProtKB-KW"/>
</dbReference>
<comment type="similarity">
    <text evidence="9">Belongs to the helicase family.</text>
</comment>
<dbReference type="SUPFAM" id="SSF52540">
    <property type="entry name" value="P-loop containing nucleoside triphosphate hydrolases"/>
    <property type="match status" value="2"/>
</dbReference>
<feature type="region of interest" description="Disordered" evidence="10">
    <location>
        <begin position="172"/>
        <end position="366"/>
    </location>
</feature>
<feature type="domain" description="AAA+ ATPase" evidence="11">
    <location>
        <begin position="387"/>
        <end position="520"/>
    </location>
</feature>
<feature type="region of interest" description="Disordered" evidence="10">
    <location>
        <begin position="1"/>
        <end position="52"/>
    </location>
</feature>
<dbReference type="Gene3D" id="3.40.970.10">
    <property type="entry name" value="Ribonuclease H1, N-terminal domain"/>
    <property type="match status" value="1"/>
</dbReference>
<feature type="compositionally biased region" description="Low complexity" evidence="10">
    <location>
        <begin position="971"/>
        <end position="984"/>
    </location>
</feature>
<evidence type="ECO:0000256" key="3">
    <source>
        <dbReference type="ARBA" id="ARBA00022801"/>
    </source>
</evidence>
<evidence type="ECO:0000256" key="8">
    <source>
        <dbReference type="ARBA" id="ARBA00023235"/>
    </source>
</evidence>
<dbReference type="EMBL" id="JASAOK010000032">
    <property type="protein sequence ID" value="KAK6218930.1"/>
    <property type="molecule type" value="Genomic_DNA"/>
</dbReference>
<dbReference type="GO" id="GO:0043139">
    <property type="term" value="F:5'-3' DNA helicase activity"/>
    <property type="evidence" value="ECO:0007669"/>
    <property type="project" value="UniProtKB-EC"/>
</dbReference>
<accession>A0AAV9TDL4</accession>
<keyword evidence="1 9" id="KW-0547">Nucleotide-binding</keyword>
<dbReference type="PRINTS" id="PR01217">
    <property type="entry name" value="PRICHEXTENSN"/>
</dbReference>
<dbReference type="SMART" id="SM00382">
    <property type="entry name" value="AAA"/>
    <property type="match status" value="1"/>
</dbReference>
<proteinExistence type="inferred from homology"/>
<keyword evidence="6" id="KW-0238">DNA-binding</keyword>
<dbReference type="CDD" id="cd18037">
    <property type="entry name" value="DEXSc_Pif1_like"/>
    <property type="match status" value="1"/>
</dbReference>
<keyword evidence="9" id="KW-0233">DNA recombination</keyword>
<comment type="cofactor">
    <cofactor evidence="9">
        <name>Mg(2+)</name>
        <dbReference type="ChEBI" id="CHEBI:18420"/>
    </cofactor>
</comment>
<evidence type="ECO:0000313" key="13">
    <source>
        <dbReference type="Proteomes" id="UP001327957"/>
    </source>
</evidence>
<keyword evidence="2 9" id="KW-0227">DNA damage</keyword>
<name>A0AAV9TDL4_9PEZI</name>
<feature type="region of interest" description="Disordered" evidence="10">
    <location>
        <begin position="963"/>
        <end position="992"/>
    </location>
</feature>
<protein>
    <recommendedName>
        <fullName evidence="9">ATP-dependent DNA helicase</fullName>
        <ecNumber evidence="9">5.6.2.3</ecNumber>
    </recommendedName>
</protein>
<dbReference type="InterPro" id="IPR003593">
    <property type="entry name" value="AAA+_ATPase"/>
</dbReference>